<evidence type="ECO:0000313" key="2">
    <source>
        <dbReference type="Proteomes" id="UP001335648"/>
    </source>
</evidence>
<gene>
    <name evidence="1" type="ORF">CesoFtcFv8_025034</name>
</gene>
<comment type="caution">
    <text evidence="1">The sequence shown here is derived from an EMBL/GenBank/DDBJ whole genome shotgun (WGS) entry which is preliminary data.</text>
</comment>
<reference evidence="1 2" key="1">
    <citation type="journal article" date="2023" name="Mol. Biol. Evol.">
        <title>Genomics of Secondarily Temperate Adaptation in the Only Non-Antarctic Icefish.</title>
        <authorList>
            <person name="Rivera-Colon A.G."/>
            <person name="Rayamajhi N."/>
            <person name="Minhas B.F."/>
            <person name="Madrigal G."/>
            <person name="Bilyk K.T."/>
            <person name="Yoon V."/>
            <person name="Hune M."/>
            <person name="Gregory S."/>
            <person name="Cheng C.H.C."/>
            <person name="Catchen J.M."/>
        </authorList>
    </citation>
    <scope>NUCLEOTIDE SEQUENCE [LARGE SCALE GENOMIC DNA]</scope>
    <source>
        <strain evidence="1">JC2023a</strain>
    </source>
</reference>
<name>A0AAN8GFP0_9TELE</name>
<sequence>MTMTQRSYIPPLSSFLPPPAWLSHVKCGPRVSEDMPSATWAPANSIEPRVEQLEREYRCGGEEREG</sequence>
<accession>A0AAN8GFP0</accession>
<dbReference type="EMBL" id="JAULUE010002066">
    <property type="protein sequence ID" value="KAK5877538.1"/>
    <property type="molecule type" value="Genomic_DNA"/>
</dbReference>
<evidence type="ECO:0000313" key="1">
    <source>
        <dbReference type="EMBL" id="KAK5877538.1"/>
    </source>
</evidence>
<dbReference type="Proteomes" id="UP001335648">
    <property type="component" value="Unassembled WGS sequence"/>
</dbReference>
<organism evidence="1 2">
    <name type="scientific">Champsocephalus esox</name>
    <name type="common">pike icefish</name>
    <dbReference type="NCBI Taxonomy" id="159716"/>
    <lineage>
        <taxon>Eukaryota</taxon>
        <taxon>Metazoa</taxon>
        <taxon>Chordata</taxon>
        <taxon>Craniata</taxon>
        <taxon>Vertebrata</taxon>
        <taxon>Euteleostomi</taxon>
        <taxon>Actinopterygii</taxon>
        <taxon>Neopterygii</taxon>
        <taxon>Teleostei</taxon>
        <taxon>Neoteleostei</taxon>
        <taxon>Acanthomorphata</taxon>
        <taxon>Eupercaria</taxon>
        <taxon>Perciformes</taxon>
        <taxon>Notothenioidei</taxon>
        <taxon>Channichthyidae</taxon>
        <taxon>Champsocephalus</taxon>
    </lineage>
</organism>
<proteinExistence type="predicted"/>
<dbReference type="AlphaFoldDB" id="A0AAN8GFP0"/>
<protein>
    <submittedName>
        <fullName evidence="1">Uncharacterized protein</fullName>
    </submittedName>
</protein>
<keyword evidence="2" id="KW-1185">Reference proteome</keyword>